<sequence length="268" mass="30645">MGASVVELPVERAIIDFSRHSNRARIIQLRERNLKMLKNDLILRNPLRLMGRENESIVPEGGFGAVFARAGVGKTALIVQVALNTMLQQKNVLHVSLNDPVEKVNLWYQEVLNSLAHQYHVRQIKELWESIQMNRFIMTFKVEGFSVPKLEERVKDLTEQQIFNPHMVIIDGLPFDDRLRTPLEGMKEFSEKHRLHLWFTVTTHRHEAPGADGLPVQLESVADLFDTVIQLQPEGKKIHICCLKGGPGDEQTGHQLLDPSTMLIRDLK</sequence>
<dbReference type="Gene3D" id="3.40.50.300">
    <property type="entry name" value="P-loop containing nucleotide triphosphate hydrolases"/>
    <property type="match status" value="1"/>
</dbReference>
<evidence type="ECO:0000313" key="1">
    <source>
        <dbReference type="EMBL" id="BBO88786.1"/>
    </source>
</evidence>
<dbReference type="Pfam" id="PF13481">
    <property type="entry name" value="AAA_25"/>
    <property type="match status" value="1"/>
</dbReference>
<evidence type="ECO:0008006" key="3">
    <source>
        <dbReference type="Google" id="ProtNLM"/>
    </source>
</evidence>
<name>A0A5K8A8J3_9BACT</name>
<dbReference type="InterPro" id="IPR027417">
    <property type="entry name" value="P-loop_NTPase"/>
</dbReference>
<dbReference type="AlphaFoldDB" id="A0A5K8A8J3"/>
<organism evidence="1 2">
    <name type="scientific">Desulfosarcina ovata subsp. ovata</name>
    <dbReference type="NCBI Taxonomy" id="2752305"/>
    <lineage>
        <taxon>Bacteria</taxon>
        <taxon>Pseudomonadati</taxon>
        <taxon>Thermodesulfobacteriota</taxon>
        <taxon>Desulfobacteria</taxon>
        <taxon>Desulfobacterales</taxon>
        <taxon>Desulfosarcinaceae</taxon>
        <taxon>Desulfosarcina</taxon>
    </lineage>
</organism>
<dbReference type="EMBL" id="AP021879">
    <property type="protein sequence ID" value="BBO88786.1"/>
    <property type="molecule type" value="Genomic_DNA"/>
</dbReference>
<accession>A0A5K8A8J3</accession>
<protein>
    <recommendedName>
        <fullName evidence="3">Cytoplasmic protein</fullName>
    </recommendedName>
</protein>
<proteinExistence type="predicted"/>
<reference evidence="1 2" key="1">
    <citation type="submission" date="2019-11" db="EMBL/GenBank/DDBJ databases">
        <title>Comparative genomics of hydrocarbon-degrading Desulfosarcina strains.</title>
        <authorList>
            <person name="Watanabe M."/>
            <person name="Kojima H."/>
            <person name="Fukui M."/>
        </authorList>
    </citation>
    <scope>NUCLEOTIDE SEQUENCE [LARGE SCALE GENOMIC DNA]</scope>
    <source>
        <strain evidence="2">oXyS1</strain>
    </source>
</reference>
<dbReference type="Proteomes" id="UP000422108">
    <property type="component" value="Chromosome"/>
</dbReference>
<gene>
    <name evidence="1" type="ORF">DSCOOX_19660</name>
</gene>
<dbReference type="SUPFAM" id="SSF52540">
    <property type="entry name" value="P-loop containing nucleoside triphosphate hydrolases"/>
    <property type="match status" value="1"/>
</dbReference>
<evidence type="ECO:0000313" key="2">
    <source>
        <dbReference type="Proteomes" id="UP000422108"/>
    </source>
</evidence>
<keyword evidence="2" id="KW-1185">Reference proteome</keyword>